<name>B7QI17_IXOSC</name>
<dbReference type="EnsemblMetazoa" id="ISCW014153-RA">
    <property type="protein sequence ID" value="ISCW014153-PA"/>
    <property type="gene ID" value="ISCW014153"/>
</dbReference>
<accession>B7QI17</accession>
<sequence length="77" mass="8409">MNKAICRKFQAPSPCPAPLIKEEPIPSFEDLSQLGAGVDAPTPRLQDLSQLYAELNAPIQQPLTSDDFHCAFDQSVP</sequence>
<dbReference type="VEuPathDB" id="VectorBase:ISCI014153"/>
<dbReference type="VEuPathDB" id="VectorBase:ISCW014153"/>
<dbReference type="EMBL" id="ABJB010991422">
    <property type="status" value="NOT_ANNOTATED_CDS"/>
    <property type="molecule type" value="Genomic_DNA"/>
</dbReference>
<evidence type="ECO:0000313" key="3">
    <source>
        <dbReference type="Proteomes" id="UP000001555"/>
    </source>
</evidence>
<gene>
    <name evidence="1" type="ORF">IscW_ISCW014153</name>
</gene>
<reference evidence="2" key="2">
    <citation type="submission" date="2020-05" db="UniProtKB">
        <authorList>
            <consortium name="EnsemblMetazoa"/>
        </authorList>
    </citation>
    <scope>IDENTIFICATION</scope>
    <source>
        <strain evidence="2">wikel</strain>
    </source>
</reference>
<proteinExistence type="predicted"/>
<dbReference type="InParanoid" id="B7QI17"/>
<organism>
    <name type="scientific">Ixodes scapularis</name>
    <name type="common">Black-legged tick</name>
    <name type="synonym">Deer tick</name>
    <dbReference type="NCBI Taxonomy" id="6945"/>
    <lineage>
        <taxon>Eukaryota</taxon>
        <taxon>Metazoa</taxon>
        <taxon>Ecdysozoa</taxon>
        <taxon>Arthropoda</taxon>
        <taxon>Chelicerata</taxon>
        <taxon>Arachnida</taxon>
        <taxon>Acari</taxon>
        <taxon>Parasitiformes</taxon>
        <taxon>Ixodida</taxon>
        <taxon>Ixodoidea</taxon>
        <taxon>Ixodidae</taxon>
        <taxon>Ixodinae</taxon>
        <taxon>Ixodes</taxon>
    </lineage>
</organism>
<dbReference type="Proteomes" id="UP000001555">
    <property type="component" value="Unassembled WGS sequence"/>
</dbReference>
<dbReference type="HOGENOM" id="CLU_2640889_0_0_1"/>
<dbReference type="AlphaFoldDB" id="B7QI17"/>
<evidence type="ECO:0000313" key="1">
    <source>
        <dbReference type="EMBL" id="EEC18489.1"/>
    </source>
</evidence>
<protein>
    <submittedName>
        <fullName evidence="1 2">Uncharacterized protein</fullName>
    </submittedName>
</protein>
<evidence type="ECO:0000313" key="2">
    <source>
        <dbReference type="EnsemblMetazoa" id="ISCW014153-PA"/>
    </source>
</evidence>
<keyword evidence="3" id="KW-1185">Reference proteome</keyword>
<dbReference type="PaxDb" id="6945-B7QI17"/>
<dbReference type="EMBL" id="DS942963">
    <property type="protein sequence ID" value="EEC18489.1"/>
    <property type="molecule type" value="Genomic_DNA"/>
</dbReference>
<reference evidence="1 3" key="1">
    <citation type="submission" date="2008-03" db="EMBL/GenBank/DDBJ databases">
        <title>Annotation of Ixodes scapularis.</title>
        <authorList>
            <consortium name="Ixodes scapularis Genome Project Consortium"/>
            <person name="Caler E."/>
            <person name="Hannick L.I."/>
            <person name="Bidwell S."/>
            <person name="Joardar V."/>
            <person name="Thiagarajan M."/>
            <person name="Amedeo P."/>
            <person name="Galinsky K.J."/>
            <person name="Schobel S."/>
            <person name="Inman J."/>
            <person name="Hostetler J."/>
            <person name="Miller J."/>
            <person name="Hammond M."/>
            <person name="Megy K."/>
            <person name="Lawson D."/>
            <person name="Kodira C."/>
            <person name="Sutton G."/>
            <person name="Meyer J."/>
            <person name="Hill C.A."/>
            <person name="Birren B."/>
            <person name="Nene V."/>
            <person name="Collins F."/>
            <person name="Alarcon-Chaidez F."/>
            <person name="Wikel S."/>
            <person name="Strausberg R."/>
        </authorList>
    </citation>
    <scope>NUCLEOTIDE SEQUENCE [LARGE SCALE GENOMIC DNA]</scope>
    <source>
        <strain evidence="3">Wikel</strain>
        <strain evidence="1">Wikel colony</strain>
    </source>
</reference>